<keyword evidence="3" id="KW-0812">Transmembrane</keyword>
<dbReference type="GO" id="GO:0006813">
    <property type="term" value="P:potassium ion transport"/>
    <property type="evidence" value="ECO:0007669"/>
    <property type="project" value="InterPro"/>
</dbReference>
<dbReference type="PANTHER" id="PTHR42751">
    <property type="entry name" value="SODIUM/HYDROGEN EXCHANGER FAMILY/TRKA DOMAIN PROTEIN"/>
    <property type="match status" value="1"/>
</dbReference>
<keyword evidence="6" id="KW-1185">Reference proteome</keyword>
<dbReference type="Pfam" id="PF02254">
    <property type="entry name" value="TrkA_N"/>
    <property type="match status" value="1"/>
</dbReference>
<evidence type="ECO:0000313" key="6">
    <source>
        <dbReference type="Proteomes" id="UP000502894"/>
    </source>
</evidence>
<reference evidence="5" key="1">
    <citation type="journal article" date="2020" name="Microbiol. Resour. Announc.">
        <title>Complete Genome Sequence of Novel Psychrotolerant Legionella Strain TUM19329, Isolated from Antarctic Lake Sediment.</title>
        <authorList>
            <person name="Shimada S."/>
            <person name="Nakai R."/>
            <person name="Aoki K."/>
            <person name="Shimoeda N."/>
            <person name="Ohno G."/>
            <person name="Miyazaki Y."/>
            <person name="Kudoh S."/>
            <person name="Imura S."/>
            <person name="Watanabe K."/>
            <person name="Ishii Y."/>
            <person name="Tateda K."/>
        </authorList>
    </citation>
    <scope>NUCLEOTIDE SEQUENCE [LARGE SCALE GENOMIC DNA]</scope>
    <source>
        <strain evidence="5">TUM19329</strain>
    </source>
</reference>
<comment type="similarity">
    <text evidence="1">Belongs to the monovalent cation:proton antiporter 2 (CPA2) transporter (TC 2.A.37) family.</text>
</comment>
<dbReference type="Proteomes" id="UP000502894">
    <property type="component" value="Chromosome"/>
</dbReference>
<dbReference type="SUPFAM" id="SSF51735">
    <property type="entry name" value="NAD(P)-binding Rossmann-fold domains"/>
    <property type="match status" value="1"/>
</dbReference>
<evidence type="ECO:0000259" key="4">
    <source>
        <dbReference type="PROSITE" id="PS51201"/>
    </source>
</evidence>
<evidence type="ECO:0000313" key="5">
    <source>
        <dbReference type="EMBL" id="BCA96590.1"/>
    </source>
</evidence>
<feature type="domain" description="RCK N-terminal" evidence="4">
    <location>
        <begin position="95"/>
        <end position="218"/>
    </location>
</feature>
<keyword evidence="3" id="KW-1133">Transmembrane helix</keyword>
<evidence type="ECO:0000256" key="2">
    <source>
        <dbReference type="ARBA" id="ARBA00022448"/>
    </source>
</evidence>
<dbReference type="InterPro" id="IPR003148">
    <property type="entry name" value="RCK_N"/>
</dbReference>
<dbReference type="PANTHER" id="PTHR42751:SF3">
    <property type="entry name" value="SODIUM_GLUTAMATE SYMPORTER"/>
    <property type="match status" value="1"/>
</dbReference>
<feature type="transmembrane region" description="Helical" evidence="3">
    <location>
        <begin position="40"/>
        <end position="58"/>
    </location>
</feature>
<dbReference type="Gene3D" id="1.20.1530.20">
    <property type="match status" value="1"/>
</dbReference>
<gene>
    <name evidence="5" type="ORF">TUM19329_29510</name>
</gene>
<sequence length="245" mass="27336">MGYRKRTGFLAGLTVAQISEFSLIFMAMGVTLGHVSTESLGLVTLVGLITIALSVYMITYSQTLYLWLEPILSLFERGISHRERKEIGASINKQNYDIIILGLGRFGKAIAKLLIEKKLNVLAVDFNPDAVRDWGDQGYDAIYGDACDMEFVASLPLNQAKWIICTIPQHLLGVTHQDPRIILTETMKQAKVRSRIAVITQHISEMELLKNAGIEVIFQPFHDAATRAVEIILELSESNSKKTDK</sequence>
<keyword evidence="3" id="KW-0472">Membrane</keyword>
<feature type="transmembrane region" description="Helical" evidence="3">
    <location>
        <begin position="7"/>
        <end position="28"/>
    </location>
</feature>
<protein>
    <recommendedName>
        <fullName evidence="4">RCK N-terminal domain-containing protein</fullName>
    </recommendedName>
</protein>
<proteinExistence type="inferred from homology"/>
<dbReference type="EMBL" id="AP022839">
    <property type="protein sequence ID" value="BCA96590.1"/>
    <property type="molecule type" value="Genomic_DNA"/>
</dbReference>
<keyword evidence="2" id="KW-0813">Transport</keyword>
<dbReference type="KEGG" id="lant:TUM19329_29510"/>
<evidence type="ECO:0000256" key="3">
    <source>
        <dbReference type="SAM" id="Phobius"/>
    </source>
</evidence>
<evidence type="ECO:0000256" key="1">
    <source>
        <dbReference type="ARBA" id="ARBA00005551"/>
    </source>
</evidence>
<dbReference type="InterPro" id="IPR036291">
    <property type="entry name" value="NAD(P)-bd_dom_sf"/>
</dbReference>
<dbReference type="Gene3D" id="3.40.50.720">
    <property type="entry name" value="NAD(P)-binding Rossmann-like Domain"/>
    <property type="match status" value="1"/>
</dbReference>
<organism evidence="5 6">
    <name type="scientific">Legionella antarctica</name>
    <dbReference type="NCBI Taxonomy" id="2708020"/>
    <lineage>
        <taxon>Bacteria</taxon>
        <taxon>Pseudomonadati</taxon>
        <taxon>Pseudomonadota</taxon>
        <taxon>Gammaproteobacteria</taxon>
        <taxon>Legionellales</taxon>
        <taxon>Legionellaceae</taxon>
        <taxon>Legionella</taxon>
    </lineage>
</organism>
<dbReference type="InterPro" id="IPR038770">
    <property type="entry name" value="Na+/solute_symporter_sf"/>
</dbReference>
<accession>A0A6F8T8V6</accession>
<dbReference type="AlphaFoldDB" id="A0A6F8T8V6"/>
<name>A0A6F8T8V6_9GAMM</name>
<dbReference type="PROSITE" id="PS51201">
    <property type="entry name" value="RCK_N"/>
    <property type="match status" value="1"/>
</dbReference>